<dbReference type="EMBL" id="LRGB01001397">
    <property type="protein sequence ID" value="KZS12084.1"/>
    <property type="molecule type" value="Genomic_DNA"/>
</dbReference>
<name>A0A162DI48_9CRUS</name>
<keyword evidence="2" id="KW-1185">Reference proteome</keyword>
<proteinExistence type="predicted"/>
<dbReference type="Proteomes" id="UP000076858">
    <property type="component" value="Unassembled WGS sequence"/>
</dbReference>
<accession>A0A162DI48</accession>
<evidence type="ECO:0000313" key="2">
    <source>
        <dbReference type="Proteomes" id="UP000076858"/>
    </source>
</evidence>
<comment type="caution">
    <text evidence="1">The sequence shown here is derived from an EMBL/GenBank/DDBJ whole genome shotgun (WGS) entry which is preliminary data.</text>
</comment>
<dbReference type="AlphaFoldDB" id="A0A162DI48"/>
<reference evidence="1 2" key="1">
    <citation type="submission" date="2016-03" db="EMBL/GenBank/DDBJ databases">
        <title>EvidentialGene: Evidence-directed Construction of Genes on Genomes.</title>
        <authorList>
            <person name="Gilbert D.G."/>
            <person name="Choi J.-H."/>
            <person name="Mockaitis K."/>
            <person name="Colbourne J."/>
            <person name="Pfrender M."/>
        </authorList>
    </citation>
    <scope>NUCLEOTIDE SEQUENCE [LARGE SCALE GENOMIC DNA]</scope>
    <source>
        <strain evidence="1 2">Xinb3</strain>
        <tissue evidence="1">Complete organism</tissue>
    </source>
</reference>
<sequence>MGNKPPKMENKINLKFVKKKKKKENVGDVLFFFFLRESYSNCSVMRITKRNLRNGNASGTVVWPETLD</sequence>
<evidence type="ECO:0000313" key="1">
    <source>
        <dbReference type="EMBL" id="KZS12084.1"/>
    </source>
</evidence>
<protein>
    <submittedName>
        <fullName evidence="1">Uncharacterized protein</fullName>
    </submittedName>
</protein>
<gene>
    <name evidence="1" type="ORF">APZ42_023071</name>
</gene>
<organism evidence="1 2">
    <name type="scientific">Daphnia magna</name>
    <dbReference type="NCBI Taxonomy" id="35525"/>
    <lineage>
        <taxon>Eukaryota</taxon>
        <taxon>Metazoa</taxon>
        <taxon>Ecdysozoa</taxon>
        <taxon>Arthropoda</taxon>
        <taxon>Crustacea</taxon>
        <taxon>Branchiopoda</taxon>
        <taxon>Diplostraca</taxon>
        <taxon>Cladocera</taxon>
        <taxon>Anomopoda</taxon>
        <taxon>Daphniidae</taxon>
        <taxon>Daphnia</taxon>
    </lineage>
</organism>